<evidence type="ECO:0000256" key="1">
    <source>
        <dbReference type="ARBA" id="ARBA00004141"/>
    </source>
</evidence>
<feature type="transmembrane region" description="Helical" evidence="6">
    <location>
        <begin position="65"/>
        <end position="88"/>
    </location>
</feature>
<keyword evidence="5" id="KW-0046">Antibiotic resistance</keyword>
<dbReference type="GO" id="GO:0140359">
    <property type="term" value="F:ABC-type transporter activity"/>
    <property type="evidence" value="ECO:0007669"/>
    <property type="project" value="InterPro"/>
</dbReference>
<feature type="transmembrane region" description="Helical" evidence="6">
    <location>
        <begin position="173"/>
        <end position="193"/>
    </location>
</feature>
<feature type="transmembrane region" description="Helical" evidence="6">
    <location>
        <begin position="109"/>
        <end position="134"/>
    </location>
</feature>
<proteinExistence type="predicted"/>
<evidence type="ECO:0000259" key="7">
    <source>
        <dbReference type="Pfam" id="PF01061"/>
    </source>
</evidence>
<keyword evidence="9" id="KW-1185">Reference proteome</keyword>
<keyword evidence="4 6" id="KW-0472">Membrane</keyword>
<feature type="transmembrane region" description="Helical" evidence="6">
    <location>
        <begin position="229"/>
        <end position="250"/>
    </location>
</feature>
<evidence type="ECO:0000313" key="8">
    <source>
        <dbReference type="EMBL" id="RZT83392.1"/>
    </source>
</evidence>
<accession>A0A4Q7UNV4</accession>
<dbReference type="GO" id="GO:0043190">
    <property type="term" value="C:ATP-binding cassette (ABC) transporter complex"/>
    <property type="evidence" value="ECO:0007669"/>
    <property type="project" value="InterPro"/>
</dbReference>
<dbReference type="EMBL" id="SHKL01000001">
    <property type="protein sequence ID" value="RZT83392.1"/>
    <property type="molecule type" value="Genomic_DNA"/>
</dbReference>
<gene>
    <name evidence="8" type="ORF">EV383_0194</name>
</gene>
<dbReference type="AlphaFoldDB" id="A0A4Q7UNV4"/>
<reference evidence="8 9" key="1">
    <citation type="submission" date="2019-02" db="EMBL/GenBank/DDBJ databases">
        <title>Sequencing the genomes of 1000 actinobacteria strains.</title>
        <authorList>
            <person name="Klenk H.-P."/>
        </authorList>
    </citation>
    <scope>NUCLEOTIDE SEQUENCE [LARGE SCALE GENOMIC DNA]</scope>
    <source>
        <strain evidence="8 9">DSM 45779</strain>
    </source>
</reference>
<dbReference type="PANTHER" id="PTHR43229">
    <property type="entry name" value="NODULATION PROTEIN J"/>
    <property type="match status" value="1"/>
</dbReference>
<sequence length="259" mass="27514">MTAPTATVAPPRRPAPVGVHYRYLVLENLRTPVAVLTSSLLPALSLLFFVVPFDYGQDTRAATNAVAQLAVFGLMSNFLFLFGVGVADDRAKAWDPYLRTLPAPPWSRIAARVLTGLTFGLVSVVPVIVVGALFTPATVTAAGLGLGVLALMVGALPFLLGGLALGYALPVKAALPVVQLVFFPVAFAGGLLFPPELFPRWLDVLSSLLPSRGARELVVWATTGADPKVLALVTFAVWTAATAVLAIWALRRDEGRRFR</sequence>
<dbReference type="OrthoDB" id="3745966at2"/>
<protein>
    <submittedName>
        <fullName evidence="8">ABC-2 type transport system permease protein</fullName>
    </submittedName>
</protein>
<organism evidence="8 9">
    <name type="scientific">Pseudonocardia sediminis</name>
    <dbReference type="NCBI Taxonomy" id="1397368"/>
    <lineage>
        <taxon>Bacteria</taxon>
        <taxon>Bacillati</taxon>
        <taxon>Actinomycetota</taxon>
        <taxon>Actinomycetes</taxon>
        <taxon>Pseudonocardiales</taxon>
        <taxon>Pseudonocardiaceae</taxon>
        <taxon>Pseudonocardia</taxon>
    </lineage>
</organism>
<dbReference type="InterPro" id="IPR013525">
    <property type="entry name" value="ABC2_TM"/>
</dbReference>
<name>A0A4Q7UNV4_PSEST</name>
<evidence type="ECO:0000313" key="9">
    <source>
        <dbReference type="Proteomes" id="UP000291591"/>
    </source>
</evidence>
<evidence type="ECO:0000256" key="3">
    <source>
        <dbReference type="ARBA" id="ARBA00022989"/>
    </source>
</evidence>
<comment type="caution">
    <text evidence="8">The sequence shown here is derived from an EMBL/GenBank/DDBJ whole genome shotgun (WGS) entry which is preliminary data.</text>
</comment>
<dbReference type="GO" id="GO:0046677">
    <property type="term" value="P:response to antibiotic"/>
    <property type="evidence" value="ECO:0007669"/>
    <property type="project" value="UniProtKB-KW"/>
</dbReference>
<evidence type="ECO:0000256" key="4">
    <source>
        <dbReference type="ARBA" id="ARBA00023136"/>
    </source>
</evidence>
<dbReference type="PANTHER" id="PTHR43229:SF2">
    <property type="entry name" value="NODULATION PROTEIN J"/>
    <property type="match status" value="1"/>
</dbReference>
<keyword evidence="3 6" id="KW-1133">Transmembrane helix</keyword>
<evidence type="ECO:0000256" key="6">
    <source>
        <dbReference type="SAM" id="Phobius"/>
    </source>
</evidence>
<dbReference type="PIRSF" id="PIRSF006648">
    <property type="entry name" value="DrrB"/>
    <property type="match status" value="1"/>
</dbReference>
<feature type="transmembrane region" description="Helical" evidence="6">
    <location>
        <begin position="33"/>
        <end position="53"/>
    </location>
</feature>
<evidence type="ECO:0000256" key="5">
    <source>
        <dbReference type="ARBA" id="ARBA00023251"/>
    </source>
</evidence>
<dbReference type="Proteomes" id="UP000291591">
    <property type="component" value="Unassembled WGS sequence"/>
</dbReference>
<dbReference type="RefSeq" id="WP_130288153.1">
    <property type="nucleotide sequence ID" value="NZ_SHKL01000001.1"/>
</dbReference>
<dbReference type="InterPro" id="IPR000412">
    <property type="entry name" value="ABC_2_transport"/>
</dbReference>
<feature type="domain" description="ABC-2 type transporter transmembrane" evidence="7">
    <location>
        <begin position="27"/>
        <end position="218"/>
    </location>
</feature>
<feature type="transmembrane region" description="Helical" evidence="6">
    <location>
        <begin position="140"/>
        <end position="166"/>
    </location>
</feature>
<dbReference type="InterPro" id="IPR051784">
    <property type="entry name" value="Nod_factor_ABC_transporter"/>
</dbReference>
<evidence type="ECO:0000256" key="2">
    <source>
        <dbReference type="ARBA" id="ARBA00022692"/>
    </source>
</evidence>
<keyword evidence="2 6" id="KW-0812">Transmembrane</keyword>
<comment type="subcellular location">
    <subcellularLocation>
        <location evidence="1">Membrane</location>
        <topology evidence="1">Multi-pass membrane protein</topology>
    </subcellularLocation>
</comment>
<dbReference type="Pfam" id="PF01061">
    <property type="entry name" value="ABC2_membrane"/>
    <property type="match status" value="1"/>
</dbReference>